<feature type="transmembrane region" description="Helical" evidence="8">
    <location>
        <begin position="45"/>
        <end position="63"/>
    </location>
</feature>
<feature type="transmembrane region" description="Helical" evidence="8">
    <location>
        <begin position="287"/>
        <end position="309"/>
    </location>
</feature>
<reference evidence="9 10" key="1">
    <citation type="journal article" date="2015" name="Environ. Microbiol.">
        <title>Methane oxidation coupled to nitrate reduction under hypoxia by the Gammaproteobacterium Methylomonas denitrificans, sp. nov. type strain FJG1.</title>
        <authorList>
            <person name="Kits K.D."/>
            <person name="Klotz M.G."/>
            <person name="Stein L.Y."/>
        </authorList>
    </citation>
    <scope>NUCLEOTIDE SEQUENCE [LARGE SCALE GENOMIC DNA]</scope>
    <source>
        <strain evidence="9 10">FJG1</strain>
    </source>
</reference>
<dbReference type="InterPro" id="IPR000715">
    <property type="entry name" value="Glycosyl_transferase_4"/>
</dbReference>
<dbReference type="GO" id="GO:0046872">
    <property type="term" value="F:metal ion binding"/>
    <property type="evidence" value="ECO:0007669"/>
    <property type="project" value="UniProtKB-KW"/>
</dbReference>
<dbReference type="GO" id="GO:0016780">
    <property type="term" value="F:phosphotransferase activity, for other substituted phosphate groups"/>
    <property type="evidence" value="ECO:0007669"/>
    <property type="project" value="InterPro"/>
</dbReference>
<evidence type="ECO:0000256" key="5">
    <source>
        <dbReference type="ARBA" id="ARBA00022989"/>
    </source>
</evidence>
<dbReference type="GO" id="GO:0071555">
    <property type="term" value="P:cell wall organization"/>
    <property type="evidence" value="ECO:0007669"/>
    <property type="project" value="TreeGrafter"/>
</dbReference>
<evidence type="ECO:0000256" key="4">
    <source>
        <dbReference type="ARBA" id="ARBA00022692"/>
    </source>
</evidence>
<accession>A0A126T329</accession>
<dbReference type="EMBL" id="CP014476">
    <property type="protein sequence ID" value="AMK76472.1"/>
    <property type="molecule type" value="Genomic_DNA"/>
</dbReference>
<feature type="transmembrane region" description="Helical" evidence="8">
    <location>
        <begin position="238"/>
        <end position="258"/>
    </location>
</feature>
<keyword evidence="4 8" id="KW-0812">Transmembrane</keyword>
<protein>
    <submittedName>
        <fullName evidence="9">Glycosyl transferase</fullName>
    </submittedName>
</protein>
<keyword evidence="10" id="KW-1185">Reference proteome</keyword>
<dbReference type="GO" id="GO:0005886">
    <property type="term" value="C:plasma membrane"/>
    <property type="evidence" value="ECO:0007669"/>
    <property type="project" value="UniProtKB-SubCell"/>
</dbReference>
<dbReference type="GO" id="GO:0009103">
    <property type="term" value="P:lipopolysaccharide biosynthetic process"/>
    <property type="evidence" value="ECO:0007669"/>
    <property type="project" value="TreeGrafter"/>
</dbReference>
<evidence type="ECO:0000256" key="7">
    <source>
        <dbReference type="PIRSR" id="PIRSR600715-1"/>
    </source>
</evidence>
<dbReference type="KEGG" id="mdn:JT25_008195"/>
<keyword evidence="3 9" id="KW-0808">Transferase</keyword>
<dbReference type="RefSeq" id="WP_036274978.1">
    <property type="nucleotide sequence ID" value="NZ_CP014476.1"/>
</dbReference>
<dbReference type="AlphaFoldDB" id="A0A126T329"/>
<organism evidence="9 10">
    <name type="scientific">Methylomonas denitrificans</name>
    <dbReference type="NCBI Taxonomy" id="1538553"/>
    <lineage>
        <taxon>Bacteria</taxon>
        <taxon>Pseudomonadati</taxon>
        <taxon>Pseudomonadota</taxon>
        <taxon>Gammaproteobacteria</taxon>
        <taxon>Methylococcales</taxon>
        <taxon>Methylococcaceae</taxon>
        <taxon>Methylomonas</taxon>
    </lineage>
</organism>
<evidence type="ECO:0000256" key="8">
    <source>
        <dbReference type="SAM" id="Phobius"/>
    </source>
</evidence>
<keyword evidence="7" id="KW-0479">Metal-binding</keyword>
<comment type="cofactor">
    <cofactor evidence="7">
        <name>Mg(2+)</name>
        <dbReference type="ChEBI" id="CHEBI:18420"/>
    </cofactor>
</comment>
<feature type="transmembrane region" description="Helical" evidence="8">
    <location>
        <begin position="178"/>
        <end position="204"/>
    </location>
</feature>
<dbReference type="PANTHER" id="PTHR22926:SF3">
    <property type="entry name" value="UNDECAPRENYL-PHOSPHATE ALPHA-N-ACETYLGLUCOSAMINYL 1-PHOSPHATE TRANSFERASE"/>
    <property type="match status" value="1"/>
</dbReference>
<sequence length="343" mass="37188">MLLLFTVTLLLAVILTGLIRRYALTYKVLDIPNQRSSHSVPTPRGGGLAIVLAFSAASLWLFFDRQLTGASLALLGSTLLVAVIGFCDDHGEVAARWRFLTHLLAAIIALELMGGLPALLIPAPFDAIFERLTLNPSWLGYPLGALFLVWTLNLFNFMDGTDGIAGSEALFVSSALAGYLHFIDQSLCAVALSLAAACGGFLLWNWPKAKIFMGDVGSGFIGLLLGLFILLAAQKASVLLYCGLILFGAFIVDASYTLGVRMFSGQKWYAAHCSHTYQHAAKRYGHLPVLLATWAINCGWLLPISLWIFKHPSHALAGIALAYLPLIYLAYRFKAGQTKLLIS</sequence>
<feature type="transmembrane region" description="Helical" evidence="8">
    <location>
        <begin position="211"/>
        <end position="232"/>
    </location>
</feature>
<comment type="subcellular location">
    <subcellularLocation>
        <location evidence="1">Cell membrane</location>
        <topology evidence="1">Multi-pass membrane protein</topology>
    </subcellularLocation>
</comment>
<feature type="binding site" evidence="7">
    <location>
        <position position="156"/>
    </location>
    <ligand>
        <name>Mg(2+)</name>
        <dbReference type="ChEBI" id="CHEBI:18420"/>
    </ligand>
</feature>
<dbReference type="CDD" id="cd06854">
    <property type="entry name" value="GT_WbpL_WbcO_like"/>
    <property type="match status" value="1"/>
</dbReference>
<evidence type="ECO:0000313" key="10">
    <source>
        <dbReference type="Proteomes" id="UP000030512"/>
    </source>
</evidence>
<evidence type="ECO:0000313" key="9">
    <source>
        <dbReference type="EMBL" id="AMK76472.1"/>
    </source>
</evidence>
<feature type="transmembrane region" description="Helical" evidence="8">
    <location>
        <begin position="70"/>
        <end position="87"/>
    </location>
</feature>
<feature type="transmembrane region" description="Helical" evidence="8">
    <location>
        <begin position="137"/>
        <end position="158"/>
    </location>
</feature>
<dbReference type="OrthoDB" id="9783652at2"/>
<evidence type="ECO:0000256" key="3">
    <source>
        <dbReference type="ARBA" id="ARBA00022679"/>
    </source>
</evidence>
<feature type="transmembrane region" description="Helical" evidence="8">
    <location>
        <begin position="315"/>
        <end position="333"/>
    </location>
</feature>
<feature type="binding site" evidence="7">
    <location>
        <position position="215"/>
    </location>
    <ligand>
        <name>Mg(2+)</name>
        <dbReference type="ChEBI" id="CHEBI:18420"/>
    </ligand>
</feature>
<dbReference type="Proteomes" id="UP000030512">
    <property type="component" value="Chromosome"/>
</dbReference>
<evidence type="ECO:0000256" key="1">
    <source>
        <dbReference type="ARBA" id="ARBA00004651"/>
    </source>
</evidence>
<keyword evidence="7" id="KW-0460">Magnesium</keyword>
<evidence type="ECO:0000256" key="6">
    <source>
        <dbReference type="ARBA" id="ARBA00023136"/>
    </source>
</evidence>
<proteinExistence type="predicted"/>
<keyword evidence="2" id="KW-1003">Cell membrane</keyword>
<keyword evidence="6 8" id="KW-0472">Membrane</keyword>
<evidence type="ECO:0000256" key="2">
    <source>
        <dbReference type="ARBA" id="ARBA00022475"/>
    </source>
</evidence>
<dbReference type="STRING" id="1538553.JT25_008195"/>
<feature type="transmembrane region" description="Helical" evidence="8">
    <location>
        <begin position="99"/>
        <end position="125"/>
    </location>
</feature>
<dbReference type="PANTHER" id="PTHR22926">
    <property type="entry name" value="PHOSPHO-N-ACETYLMURAMOYL-PENTAPEPTIDE-TRANSFERASE"/>
    <property type="match status" value="1"/>
</dbReference>
<gene>
    <name evidence="9" type="ORF">JT25_008195</name>
</gene>
<keyword evidence="5 8" id="KW-1133">Transmembrane helix</keyword>
<dbReference type="Pfam" id="PF00953">
    <property type="entry name" value="Glycos_transf_4"/>
    <property type="match status" value="1"/>
</dbReference>
<dbReference type="GO" id="GO:0044038">
    <property type="term" value="P:cell wall macromolecule biosynthetic process"/>
    <property type="evidence" value="ECO:0007669"/>
    <property type="project" value="TreeGrafter"/>
</dbReference>
<name>A0A126T329_9GAMM</name>